<feature type="signal peptide" evidence="1">
    <location>
        <begin position="1"/>
        <end position="22"/>
    </location>
</feature>
<dbReference type="EMBL" id="QHKI01000040">
    <property type="protein sequence ID" value="RSM77693.1"/>
    <property type="molecule type" value="Genomic_DNA"/>
</dbReference>
<evidence type="ECO:0000256" key="1">
    <source>
        <dbReference type="SAM" id="SignalP"/>
    </source>
</evidence>
<feature type="chain" id="PRO_5019244939" description="Secreted protein" evidence="1">
    <location>
        <begin position="23"/>
        <end position="151"/>
    </location>
</feature>
<dbReference type="AlphaFoldDB" id="A0A428Z0H1"/>
<organism evidence="2 3">
    <name type="scientific">Kibdelosporangium aridum</name>
    <dbReference type="NCBI Taxonomy" id="2030"/>
    <lineage>
        <taxon>Bacteria</taxon>
        <taxon>Bacillati</taxon>
        <taxon>Actinomycetota</taxon>
        <taxon>Actinomycetes</taxon>
        <taxon>Pseudonocardiales</taxon>
        <taxon>Pseudonocardiaceae</taxon>
        <taxon>Kibdelosporangium</taxon>
    </lineage>
</organism>
<accession>A0A428Z0H1</accession>
<comment type="caution">
    <text evidence="2">The sequence shown here is derived from an EMBL/GenBank/DDBJ whole genome shotgun (WGS) entry which is preliminary data.</text>
</comment>
<evidence type="ECO:0000313" key="2">
    <source>
        <dbReference type="EMBL" id="RSM77693.1"/>
    </source>
</evidence>
<evidence type="ECO:0008006" key="4">
    <source>
        <dbReference type="Google" id="ProtNLM"/>
    </source>
</evidence>
<name>A0A428Z0H1_KIBAR</name>
<protein>
    <recommendedName>
        <fullName evidence="4">Secreted protein</fullName>
    </recommendedName>
</protein>
<proteinExistence type="predicted"/>
<reference evidence="2 3" key="1">
    <citation type="submission" date="2018-05" db="EMBL/GenBank/DDBJ databases">
        <title>Evolution of GPA BGCs.</title>
        <authorList>
            <person name="Waglechner N."/>
            <person name="Wright G.D."/>
        </authorList>
    </citation>
    <scope>NUCLEOTIDE SEQUENCE [LARGE SCALE GENOMIC DNA]</scope>
    <source>
        <strain evidence="2 3">A82846</strain>
    </source>
</reference>
<dbReference type="OrthoDB" id="3683301at2"/>
<evidence type="ECO:0000313" key="3">
    <source>
        <dbReference type="Proteomes" id="UP000287547"/>
    </source>
</evidence>
<dbReference type="Proteomes" id="UP000287547">
    <property type="component" value="Unassembled WGS sequence"/>
</dbReference>
<sequence length="151" mass="16344">MFRRSAILAAALALAVTPAASADEGQLDVQLEPGYFMTIRDGILYGSDYVSYNEFTINVTALEAANEVNIFVSLPYEVHVDGHEGDGWTCWDVDGGIDCTNTEPALAGAELPSLLVRINPDCENTLRDSFDVYSAGAHRYGIPFICYPTGT</sequence>
<dbReference type="RefSeq" id="WP_037250845.1">
    <property type="nucleotide sequence ID" value="NZ_QHKI01000040.1"/>
</dbReference>
<keyword evidence="1" id="KW-0732">Signal</keyword>
<gene>
    <name evidence="2" type="ORF">DMH04_34860</name>
</gene>